<feature type="domain" description="Glycosyl transferase family 51" evidence="3">
    <location>
        <begin position="124"/>
        <end position="280"/>
    </location>
</feature>
<dbReference type="SUPFAM" id="SSF53955">
    <property type="entry name" value="Lysozyme-like"/>
    <property type="match status" value="1"/>
</dbReference>
<gene>
    <name evidence="4" type="ORF">NE237_017147</name>
</gene>
<keyword evidence="2" id="KW-0472">Membrane</keyword>
<dbReference type="InterPro" id="IPR050396">
    <property type="entry name" value="Glycosyltr_51/Transpeptidase"/>
</dbReference>
<dbReference type="OrthoDB" id="2017226at2759"/>
<sequence length="376" mass="43486">MALFAAHSLPLDKSFILRYSSPEESNRESIRIRFRFRLRLPNPTFYFFSSNSFRGRNRVNGRVYSFYPWNSSQRRLRNRLNLNAVFLFMFVAILLYIRLLFSLLPSDFPQRWRWLVVFSEEADARSSSYPSHLWQAVVASEDRRFFRHCGIDPVGIARAVLSLSARGGGSTITQQLVKNVFLTTERTFSRKIMEMVLAVILERMMSKWKILNTYLNKIYWGHGIYGIESASMFYFGKHPFLLSLGESAMLAGIIPSPELRSPLRDPSSGMVSQARALRKMVEVGYLDIDTALLIVNQPLHLCVFGPECAEGLLHSLSFPHGELGDPQKRCCGTSVVKEIWDWERESRIWKVREDMGKWAVRVRQRDFSITTFGKSK</sequence>
<dbReference type="InterPro" id="IPR001264">
    <property type="entry name" value="Glyco_trans_51"/>
</dbReference>
<protein>
    <recommendedName>
        <fullName evidence="3">Glycosyl transferase family 51 domain-containing protein</fullName>
    </recommendedName>
</protein>
<keyword evidence="2" id="KW-0812">Transmembrane</keyword>
<accession>A0A9Q0K7H0</accession>
<dbReference type="EMBL" id="JAMYWD010000007">
    <property type="protein sequence ID" value="KAJ4965298.1"/>
    <property type="molecule type" value="Genomic_DNA"/>
</dbReference>
<evidence type="ECO:0000256" key="1">
    <source>
        <dbReference type="ARBA" id="ARBA00022679"/>
    </source>
</evidence>
<comment type="caution">
    <text evidence="4">The sequence shown here is derived from an EMBL/GenBank/DDBJ whole genome shotgun (WGS) entry which is preliminary data.</text>
</comment>
<dbReference type="GO" id="GO:0008955">
    <property type="term" value="F:peptidoglycan glycosyltransferase activity"/>
    <property type="evidence" value="ECO:0007669"/>
    <property type="project" value="TreeGrafter"/>
</dbReference>
<reference evidence="4" key="1">
    <citation type="journal article" date="2023" name="Plant J.">
        <title>The genome of the king protea, Protea cynaroides.</title>
        <authorList>
            <person name="Chang J."/>
            <person name="Duong T.A."/>
            <person name="Schoeman C."/>
            <person name="Ma X."/>
            <person name="Roodt D."/>
            <person name="Barker N."/>
            <person name="Li Z."/>
            <person name="Van de Peer Y."/>
            <person name="Mizrachi E."/>
        </authorList>
    </citation>
    <scope>NUCLEOTIDE SEQUENCE</scope>
    <source>
        <tissue evidence="4">Young leaves</tissue>
    </source>
</reference>
<proteinExistence type="predicted"/>
<dbReference type="Gene3D" id="1.10.3810.10">
    <property type="entry name" value="Biosynthetic peptidoglycan transglycosylase-like"/>
    <property type="match status" value="1"/>
</dbReference>
<keyword evidence="2" id="KW-1133">Transmembrane helix</keyword>
<dbReference type="Proteomes" id="UP001141806">
    <property type="component" value="Unassembled WGS sequence"/>
</dbReference>
<name>A0A9Q0K7H0_9MAGN</name>
<dbReference type="InterPro" id="IPR023346">
    <property type="entry name" value="Lysozyme-like_dom_sf"/>
</dbReference>
<dbReference type="InterPro" id="IPR036950">
    <property type="entry name" value="PBP_transglycosylase"/>
</dbReference>
<evidence type="ECO:0000259" key="3">
    <source>
        <dbReference type="Pfam" id="PF00912"/>
    </source>
</evidence>
<organism evidence="4 5">
    <name type="scientific">Protea cynaroides</name>
    <dbReference type="NCBI Taxonomy" id="273540"/>
    <lineage>
        <taxon>Eukaryota</taxon>
        <taxon>Viridiplantae</taxon>
        <taxon>Streptophyta</taxon>
        <taxon>Embryophyta</taxon>
        <taxon>Tracheophyta</taxon>
        <taxon>Spermatophyta</taxon>
        <taxon>Magnoliopsida</taxon>
        <taxon>Proteales</taxon>
        <taxon>Proteaceae</taxon>
        <taxon>Protea</taxon>
    </lineage>
</organism>
<evidence type="ECO:0000256" key="2">
    <source>
        <dbReference type="SAM" id="Phobius"/>
    </source>
</evidence>
<feature type="transmembrane region" description="Helical" evidence="2">
    <location>
        <begin position="80"/>
        <end position="101"/>
    </location>
</feature>
<dbReference type="AlphaFoldDB" id="A0A9Q0K7H0"/>
<keyword evidence="5" id="KW-1185">Reference proteome</keyword>
<keyword evidence="1" id="KW-0808">Transferase</keyword>
<dbReference type="Pfam" id="PF00912">
    <property type="entry name" value="Transgly"/>
    <property type="match status" value="1"/>
</dbReference>
<dbReference type="PANTHER" id="PTHR32282:SF33">
    <property type="entry name" value="PEPTIDOGLYCAN GLYCOSYLTRANSFERASE"/>
    <property type="match status" value="1"/>
</dbReference>
<dbReference type="PANTHER" id="PTHR32282">
    <property type="entry name" value="BINDING PROTEIN TRANSPEPTIDASE, PUTATIVE-RELATED"/>
    <property type="match status" value="1"/>
</dbReference>
<evidence type="ECO:0000313" key="4">
    <source>
        <dbReference type="EMBL" id="KAJ4965298.1"/>
    </source>
</evidence>
<evidence type="ECO:0000313" key="5">
    <source>
        <dbReference type="Proteomes" id="UP001141806"/>
    </source>
</evidence>